<accession>A0A067M039</accession>
<gene>
    <name evidence="4" type="ORF">BOTBODRAFT_148338</name>
</gene>
<dbReference type="PANTHER" id="PTHR28554:SF1">
    <property type="entry name" value="LARGE RIBOSOMAL SUBUNIT PROTEIN ML45"/>
    <property type="match status" value="1"/>
</dbReference>
<name>A0A067M039_BOTB1</name>
<keyword evidence="3" id="KW-0496">Mitochondrion</keyword>
<evidence type="ECO:0000313" key="4">
    <source>
        <dbReference type="EMBL" id="KDQ09103.1"/>
    </source>
</evidence>
<sequence>MSVSLLPSRHLLARRLLSAPSPLLAAHGVRHRTAVITKKGAPKGGIPATEEEQLAEQVRVQEIMERMPKPMGYEILSQHVPLLDHHVPIRFGQLSKWNIPTIYRWAYGNAKNWVFNAYNLFQLAQLQAIPGYERKRPPSRFSPQIFGTSSTRKHAWLASFIQDANETLIKLNQAQAQGNSRIVASITANPFQKVARQRVHWRRDVNPIWKWYGELDATRCVSIRLMSGIDPSLPKNRDAYAQILVRFNTLQSLTYYPKYGKLNRDPEKPGRCVEYLVFEKKLWQDGPWLIRDEVFERQP</sequence>
<organism evidence="4 5">
    <name type="scientific">Botryobasidium botryosum (strain FD-172 SS1)</name>
    <dbReference type="NCBI Taxonomy" id="930990"/>
    <lineage>
        <taxon>Eukaryota</taxon>
        <taxon>Fungi</taxon>
        <taxon>Dikarya</taxon>
        <taxon>Basidiomycota</taxon>
        <taxon>Agaricomycotina</taxon>
        <taxon>Agaricomycetes</taxon>
        <taxon>Cantharellales</taxon>
        <taxon>Botryobasidiaceae</taxon>
        <taxon>Botryobasidium</taxon>
    </lineage>
</organism>
<dbReference type="GO" id="GO:0005739">
    <property type="term" value="C:mitochondrion"/>
    <property type="evidence" value="ECO:0007669"/>
    <property type="project" value="UniProtKB-SubCell"/>
</dbReference>
<dbReference type="Gene3D" id="3.10.450.240">
    <property type="match status" value="1"/>
</dbReference>
<dbReference type="EMBL" id="KL198082">
    <property type="protein sequence ID" value="KDQ09103.1"/>
    <property type="molecule type" value="Genomic_DNA"/>
</dbReference>
<protein>
    <recommendedName>
        <fullName evidence="6">Tim44-like domain-containing protein</fullName>
    </recommendedName>
</protein>
<dbReference type="HOGENOM" id="CLU_056049_1_0_1"/>
<dbReference type="STRING" id="930990.A0A067M039"/>
<dbReference type="InParanoid" id="A0A067M039"/>
<comment type="subcellular location">
    <subcellularLocation>
        <location evidence="1">Mitochondrion</location>
    </subcellularLocation>
</comment>
<dbReference type="PANTHER" id="PTHR28554">
    <property type="entry name" value="39S RIBOSOMAL PROTEIN L45, MITOCHONDRIAL"/>
    <property type="match status" value="1"/>
</dbReference>
<proteinExistence type="predicted"/>
<keyword evidence="2" id="KW-0809">Transit peptide</keyword>
<dbReference type="InterPro" id="IPR051975">
    <property type="entry name" value="mtLSU_mL45"/>
</dbReference>
<dbReference type="OrthoDB" id="19619at2759"/>
<evidence type="ECO:0000256" key="3">
    <source>
        <dbReference type="ARBA" id="ARBA00023128"/>
    </source>
</evidence>
<reference evidence="5" key="1">
    <citation type="journal article" date="2014" name="Proc. Natl. Acad. Sci. U.S.A.">
        <title>Extensive sampling of basidiomycete genomes demonstrates inadequacy of the white-rot/brown-rot paradigm for wood decay fungi.</title>
        <authorList>
            <person name="Riley R."/>
            <person name="Salamov A.A."/>
            <person name="Brown D.W."/>
            <person name="Nagy L.G."/>
            <person name="Floudas D."/>
            <person name="Held B.W."/>
            <person name="Levasseur A."/>
            <person name="Lombard V."/>
            <person name="Morin E."/>
            <person name="Otillar R."/>
            <person name="Lindquist E.A."/>
            <person name="Sun H."/>
            <person name="LaButti K.M."/>
            <person name="Schmutz J."/>
            <person name="Jabbour D."/>
            <person name="Luo H."/>
            <person name="Baker S.E."/>
            <person name="Pisabarro A.G."/>
            <person name="Walton J.D."/>
            <person name="Blanchette R.A."/>
            <person name="Henrissat B."/>
            <person name="Martin F."/>
            <person name="Cullen D."/>
            <person name="Hibbett D.S."/>
            <person name="Grigoriev I.V."/>
        </authorList>
    </citation>
    <scope>NUCLEOTIDE SEQUENCE [LARGE SCALE GENOMIC DNA]</scope>
    <source>
        <strain evidence="5">FD-172 SS1</strain>
    </source>
</reference>
<keyword evidence="5" id="KW-1185">Reference proteome</keyword>
<evidence type="ECO:0000256" key="2">
    <source>
        <dbReference type="ARBA" id="ARBA00022946"/>
    </source>
</evidence>
<evidence type="ECO:0008006" key="6">
    <source>
        <dbReference type="Google" id="ProtNLM"/>
    </source>
</evidence>
<dbReference type="AlphaFoldDB" id="A0A067M039"/>
<evidence type="ECO:0000313" key="5">
    <source>
        <dbReference type="Proteomes" id="UP000027195"/>
    </source>
</evidence>
<dbReference type="Proteomes" id="UP000027195">
    <property type="component" value="Unassembled WGS sequence"/>
</dbReference>
<evidence type="ECO:0000256" key="1">
    <source>
        <dbReference type="ARBA" id="ARBA00004173"/>
    </source>
</evidence>